<keyword evidence="3 6" id="KW-0808">Transferase</keyword>
<dbReference type="Gene3D" id="3.40.50.150">
    <property type="entry name" value="Vaccinia Virus protein VP39"/>
    <property type="match status" value="1"/>
</dbReference>
<dbReference type="SUPFAM" id="SSF53335">
    <property type="entry name" value="S-adenosyl-L-methionine-dependent methyltransferases"/>
    <property type="match status" value="1"/>
</dbReference>
<evidence type="ECO:0000256" key="1">
    <source>
        <dbReference type="ARBA" id="ARBA00022490"/>
    </source>
</evidence>
<dbReference type="EMBL" id="BMIB01000001">
    <property type="protein sequence ID" value="GGH57153.1"/>
    <property type="molecule type" value="Genomic_DNA"/>
</dbReference>
<organism evidence="8 9">
    <name type="scientific">Filimonas zeae</name>
    <dbReference type="NCBI Taxonomy" id="1737353"/>
    <lineage>
        <taxon>Bacteria</taxon>
        <taxon>Pseudomonadati</taxon>
        <taxon>Bacteroidota</taxon>
        <taxon>Chitinophagia</taxon>
        <taxon>Chitinophagales</taxon>
        <taxon>Chitinophagaceae</taxon>
        <taxon>Filimonas</taxon>
    </lineage>
</organism>
<dbReference type="GO" id="GO:0008033">
    <property type="term" value="P:tRNA processing"/>
    <property type="evidence" value="ECO:0007669"/>
    <property type="project" value="UniProtKB-UniRule"/>
</dbReference>
<accession>A0A917IM09</accession>
<comment type="caution">
    <text evidence="8">The sequence shown here is derived from an EMBL/GenBank/DDBJ whole genome shotgun (WGS) entry which is preliminary data.</text>
</comment>
<dbReference type="EC" id="2.1.1.223" evidence="6"/>
<dbReference type="GO" id="GO:0016430">
    <property type="term" value="F:tRNA (adenine-N6)-methyltransferase activity"/>
    <property type="evidence" value="ECO:0007669"/>
    <property type="project" value="UniProtKB-UniRule"/>
</dbReference>
<keyword evidence="9" id="KW-1185">Reference proteome</keyword>
<protein>
    <recommendedName>
        <fullName evidence="6">tRNA1(Val) (adenine(37)-N6)-methyltransferase</fullName>
        <ecNumber evidence="6">2.1.1.223</ecNumber>
    </recommendedName>
    <alternativeName>
        <fullName evidence="6">tRNA m6A37 methyltransferase</fullName>
    </alternativeName>
</protein>
<dbReference type="Proteomes" id="UP000627292">
    <property type="component" value="Unassembled WGS sequence"/>
</dbReference>
<proteinExistence type="inferred from homology"/>
<dbReference type="CDD" id="cd02440">
    <property type="entry name" value="AdoMet_MTases"/>
    <property type="match status" value="1"/>
</dbReference>
<dbReference type="RefSeq" id="WP_188949727.1">
    <property type="nucleotide sequence ID" value="NZ_BMIB01000001.1"/>
</dbReference>
<keyword evidence="4 6" id="KW-0949">S-adenosyl-L-methionine</keyword>
<evidence type="ECO:0000256" key="6">
    <source>
        <dbReference type="HAMAP-Rule" id="MF_01872"/>
    </source>
</evidence>
<dbReference type="GO" id="GO:0000179">
    <property type="term" value="F:rRNA (adenine-N6,N6-)-dimethyltransferase activity"/>
    <property type="evidence" value="ECO:0007669"/>
    <property type="project" value="InterPro"/>
</dbReference>
<comment type="subcellular location">
    <subcellularLocation>
        <location evidence="6">Cytoplasm</location>
    </subcellularLocation>
</comment>
<evidence type="ECO:0000256" key="5">
    <source>
        <dbReference type="ARBA" id="ARBA00022694"/>
    </source>
</evidence>
<keyword evidence="5 6" id="KW-0819">tRNA processing</keyword>
<dbReference type="HAMAP" id="MF_01872">
    <property type="entry name" value="tRNA_methyltr_YfiC"/>
    <property type="match status" value="1"/>
</dbReference>
<reference evidence="8" key="1">
    <citation type="journal article" date="2014" name="Int. J. Syst. Evol. Microbiol.">
        <title>Complete genome sequence of Corynebacterium casei LMG S-19264T (=DSM 44701T), isolated from a smear-ripened cheese.</title>
        <authorList>
            <consortium name="US DOE Joint Genome Institute (JGI-PGF)"/>
            <person name="Walter F."/>
            <person name="Albersmeier A."/>
            <person name="Kalinowski J."/>
            <person name="Ruckert C."/>
        </authorList>
    </citation>
    <scope>NUCLEOTIDE SEQUENCE</scope>
    <source>
        <strain evidence="8">CGMCC 1.15290</strain>
    </source>
</reference>
<keyword evidence="1 6" id="KW-0963">Cytoplasm</keyword>
<dbReference type="PROSITE" id="PS01131">
    <property type="entry name" value="RRNA_A_DIMETH"/>
    <property type="match status" value="1"/>
</dbReference>
<dbReference type="AlphaFoldDB" id="A0A917IM09"/>
<dbReference type="Pfam" id="PF05175">
    <property type="entry name" value="MTS"/>
    <property type="match status" value="1"/>
</dbReference>
<reference evidence="8" key="2">
    <citation type="submission" date="2020-09" db="EMBL/GenBank/DDBJ databases">
        <authorList>
            <person name="Sun Q."/>
            <person name="Zhou Y."/>
        </authorList>
    </citation>
    <scope>NUCLEOTIDE SEQUENCE</scope>
    <source>
        <strain evidence="8">CGMCC 1.15290</strain>
    </source>
</reference>
<feature type="domain" description="Methyltransferase small" evidence="7">
    <location>
        <begin position="39"/>
        <end position="129"/>
    </location>
</feature>
<evidence type="ECO:0000313" key="8">
    <source>
        <dbReference type="EMBL" id="GGH57153.1"/>
    </source>
</evidence>
<evidence type="ECO:0000256" key="4">
    <source>
        <dbReference type="ARBA" id="ARBA00022691"/>
    </source>
</evidence>
<evidence type="ECO:0000313" key="9">
    <source>
        <dbReference type="Proteomes" id="UP000627292"/>
    </source>
</evidence>
<keyword evidence="2 6" id="KW-0489">Methyltransferase</keyword>
<dbReference type="PANTHER" id="PTHR47739:SF1">
    <property type="entry name" value="TRNA1(VAL) (ADENINE(37)-N6)-METHYLTRANSFERASE"/>
    <property type="match status" value="1"/>
</dbReference>
<dbReference type="InterPro" id="IPR020596">
    <property type="entry name" value="rRNA_Ade_Mease_Trfase_CS"/>
</dbReference>
<evidence type="ECO:0000256" key="2">
    <source>
        <dbReference type="ARBA" id="ARBA00022603"/>
    </source>
</evidence>
<sequence>MPNGYFQFKQFTVHQEACAMKVCTDACLFGAWVVEKVKSQKGKIKKILDIGAGTGLLSLMLAQAIEADIDAVEIDEQAALQAGSNFAACPWQQRLRVHTLPVQLYGGTDNGYELVVSNPPFFENDLKSSDNKRNLALHSAALSLDELFIAAGTLAQPRAQFALLLPWHRNQEALALAHKHQWQVQAAAAVQQTPRHTPFRTMLLLSRGATQAYNAVTESIVIKDADNAYTPEFTQLLSPYYLHL</sequence>
<dbReference type="InterPro" id="IPR050210">
    <property type="entry name" value="tRNA_Adenine-N(6)_MTase"/>
</dbReference>
<evidence type="ECO:0000259" key="7">
    <source>
        <dbReference type="Pfam" id="PF05175"/>
    </source>
</evidence>
<dbReference type="GO" id="GO:0005737">
    <property type="term" value="C:cytoplasm"/>
    <property type="evidence" value="ECO:0007669"/>
    <property type="project" value="UniProtKB-SubCell"/>
</dbReference>
<gene>
    <name evidence="8" type="ORF">GCM10011379_01520</name>
</gene>
<dbReference type="InterPro" id="IPR022882">
    <property type="entry name" value="tRNA_adenine-N6_MeTrfase"/>
</dbReference>
<dbReference type="InterPro" id="IPR029063">
    <property type="entry name" value="SAM-dependent_MTases_sf"/>
</dbReference>
<comment type="function">
    <text evidence="6">Specifically methylates the adenine in position 37 of tRNA(1)(Val) (anticodon cmo5UAC).</text>
</comment>
<comment type="catalytic activity">
    <reaction evidence="6">
        <text>adenosine(37) in tRNA1(Val) + S-adenosyl-L-methionine = N(6)-methyladenosine(37) in tRNA1(Val) + S-adenosyl-L-homocysteine + H(+)</text>
        <dbReference type="Rhea" id="RHEA:43160"/>
        <dbReference type="Rhea" id="RHEA-COMP:10369"/>
        <dbReference type="Rhea" id="RHEA-COMP:10370"/>
        <dbReference type="ChEBI" id="CHEBI:15378"/>
        <dbReference type="ChEBI" id="CHEBI:57856"/>
        <dbReference type="ChEBI" id="CHEBI:59789"/>
        <dbReference type="ChEBI" id="CHEBI:74411"/>
        <dbReference type="ChEBI" id="CHEBI:74449"/>
        <dbReference type="EC" id="2.1.1.223"/>
    </reaction>
</comment>
<evidence type="ECO:0000256" key="3">
    <source>
        <dbReference type="ARBA" id="ARBA00022679"/>
    </source>
</evidence>
<dbReference type="PANTHER" id="PTHR47739">
    <property type="entry name" value="TRNA1(VAL) (ADENINE(37)-N6)-METHYLTRANSFERASE"/>
    <property type="match status" value="1"/>
</dbReference>
<dbReference type="InterPro" id="IPR007848">
    <property type="entry name" value="Small_mtfrase_dom"/>
</dbReference>
<name>A0A917IM09_9BACT</name>
<comment type="similarity">
    <text evidence="6">Belongs to the methyltransferase superfamily. tRNA (adenine-N(6)-)-methyltransferase family.</text>
</comment>